<evidence type="ECO:0000256" key="4">
    <source>
        <dbReference type="ARBA" id="ARBA00023033"/>
    </source>
</evidence>
<comment type="similarity">
    <text evidence="5">Belongs to the NtaA/SnaA/DszA monooxygenase family.</text>
</comment>
<feature type="compositionally biased region" description="Basic and acidic residues" evidence="6">
    <location>
        <begin position="481"/>
        <end position="505"/>
    </location>
</feature>
<evidence type="ECO:0000256" key="3">
    <source>
        <dbReference type="ARBA" id="ARBA00023002"/>
    </source>
</evidence>
<dbReference type="OrthoDB" id="5561043at2759"/>
<dbReference type="SUPFAM" id="SSF51679">
    <property type="entry name" value="Bacterial luciferase-like"/>
    <property type="match status" value="1"/>
</dbReference>
<evidence type="ECO:0000259" key="7">
    <source>
        <dbReference type="Pfam" id="PF00296"/>
    </source>
</evidence>
<organism evidence="8 9">
    <name type="scientific">Aulographum hederae CBS 113979</name>
    <dbReference type="NCBI Taxonomy" id="1176131"/>
    <lineage>
        <taxon>Eukaryota</taxon>
        <taxon>Fungi</taxon>
        <taxon>Dikarya</taxon>
        <taxon>Ascomycota</taxon>
        <taxon>Pezizomycotina</taxon>
        <taxon>Dothideomycetes</taxon>
        <taxon>Pleosporomycetidae</taxon>
        <taxon>Aulographales</taxon>
        <taxon>Aulographaceae</taxon>
    </lineage>
</organism>
<evidence type="ECO:0000256" key="2">
    <source>
        <dbReference type="ARBA" id="ARBA00022643"/>
    </source>
</evidence>
<dbReference type="Proteomes" id="UP000800041">
    <property type="component" value="Unassembled WGS sequence"/>
</dbReference>
<feature type="region of interest" description="Disordered" evidence="6">
    <location>
        <begin position="481"/>
        <end position="522"/>
    </location>
</feature>
<dbReference type="GO" id="GO:0004497">
    <property type="term" value="F:monooxygenase activity"/>
    <property type="evidence" value="ECO:0007669"/>
    <property type="project" value="UniProtKB-KW"/>
</dbReference>
<accession>A0A6G1H3E9</accession>
<keyword evidence="1" id="KW-0285">Flavoprotein</keyword>
<dbReference type="InterPro" id="IPR036661">
    <property type="entry name" value="Luciferase-like_sf"/>
</dbReference>
<keyword evidence="4 8" id="KW-0503">Monooxygenase</keyword>
<name>A0A6G1H3E9_9PEZI</name>
<keyword evidence="9" id="KW-1185">Reference proteome</keyword>
<evidence type="ECO:0000313" key="9">
    <source>
        <dbReference type="Proteomes" id="UP000800041"/>
    </source>
</evidence>
<dbReference type="InterPro" id="IPR011251">
    <property type="entry name" value="Luciferase-like_dom"/>
</dbReference>
<proteinExistence type="inferred from homology"/>
<dbReference type="AlphaFoldDB" id="A0A6G1H3E9"/>
<keyword evidence="2" id="KW-0288">FMN</keyword>
<gene>
    <name evidence="8" type="ORF">K402DRAFT_462868</name>
</gene>
<feature type="domain" description="Luciferase-like" evidence="7">
    <location>
        <begin position="37"/>
        <end position="403"/>
    </location>
</feature>
<evidence type="ECO:0000256" key="6">
    <source>
        <dbReference type="SAM" id="MobiDB-lite"/>
    </source>
</evidence>
<dbReference type="PANTHER" id="PTHR30011:SF16">
    <property type="entry name" value="C2H2 FINGER DOMAIN TRANSCRIPTION FACTOR (EUROFUNG)-RELATED"/>
    <property type="match status" value="1"/>
</dbReference>
<dbReference type="InterPro" id="IPR051260">
    <property type="entry name" value="Diverse_substr_monoxygenases"/>
</dbReference>
<dbReference type="PANTHER" id="PTHR30011">
    <property type="entry name" value="ALKANESULFONATE MONOOXYGENASE-RELATED"/>
    <property type="match status" value="1"/>
</dbReference>
<dbReference type="EMBL" id="ML977152">
    <property type="protein sequence ID" value="KAF1987582.1"/>
    <property type="molecule type" value="Genomic_DNA"/>
</dbReference>
<dbReference type="InterPro" id="IPR016215">
    <property type="entry name" value="NTA_MOA"/>
</dbReference>
<evidence type="ECO:0000256" key="1">
    <source>
        <dbReference type="ARBA" id="ARBA00022630"/>
    </source>
</evidence>
<keyword evidence="3" id="KW-0560">Oxidoreductase</keyword>
<evidence type="ECO:0000313" key="8">
    <source>
        <dbReference type="EMBL" id="KAF1987582.1"/>
    </source>
</evidence>
<dbReference type="Gene3D" id="3.20.20.30">
    <property type="entry name" value="Luciferase-like domain"/>
    <property type="match status" value="1"/>
</dbReference>
<dbReference type="NCBIfam" id="TIGR03860">
    <property type="entry name" value="FMN_nitrolo"/>
    <property type="match status" value="1"/>
</dbReference>
<dbReference type="PIRSF" id="PIRSF000337">
    <property type="entry name" value="NTA_MOA"/>
    <property type="match status" value="1"/>
</dbReference>
<protein>
    <submittedName>
        <fullName evidence="8">Putative xenobiotic compound monooxygenase, DszA family</fullName>
    </submittedName>
</protein>
<dbReference type="Pfam" id="PF00296">
    <property type="entry name" value="Bac_luciferase"/>
    <property type="match status" value="1"/>
</dbReference>
<reference evidence="8" key="1">
    <citation type="journal article" date="2020" name="Stud. Mycol.">
        <title>101 Dothideomycetes genomes: a test case for predicting lifestyles and emergence of pathogens.</title>
        <authorList>
            <person name="Haridas S."/>
            <person name="Albert R."/>
            <person name="Binder M."/>
            <person name="Bloem J."/>
            <person name="Labutti K."/>
            <person name="Salamov A."/>
            <person name="Andreopoulos B."/>
            <person name="Baker S."/>
            <person name="Barry K."/>
            <person name="Bills G."/>
            <person name="Bluhm B."/>
            <person name="Cannon C."/>
            <person name="Castanera R."/>
            <person name="Culley D."/>
            <person name="Daum C."/>
            <person name="Ezra D."/>
            <person name="Gonzalez J."/>
            <person name="Henrissat B."/>
            <person name="Kuo A."/>
            <person name="Liang C."/>
            <person name="Lipzen A."/>
            <person name="Lutzoni F."/>
            <person name="Magnuson J."/>
            <person name="Mondo S."/>
            <person name="Nolan M."/>
            <person name="Ohm R."/>
            <person name="Pangilinan J."/>
            <person name="Park H.-J."/>
            <person name="Ramirez L."/>
            <person name="Alfaro M."/>
            <person name="Sun H."/>
            <person name="Tritt A."/>
            <person name="Yoshinaga Y."/>
            <person name="Zwiers L.-H."/>
            <person name="Turgeon B."/>
            <person name="Goodwin S."/>
            <person name="Spatafora J."/>
            <person name="Crous P."/>
            <person name="Grigoriev I."/>
        </authorList>
    </citation>
    <scope>NUCLEOTIDE SEQUENCE</scope>
    <source>
        <strain evidence="8">CBS 113979</strain>
    </source>
</reference>
<sequence length="522" mass="57514">MTATNGIANGSSPKKQLILNAFVESCSGHQSPGLWRHPDDESADFNDVHHWIRLAKLLESAKFHGIFIADVLGGYDVYQGPRNLDSAIKSGAQWPVNEPLAIVTPMAAATESLGFGVTVATTYEQPYHLARRLSTVDHLTGGRVGWNIVTGYLDSAARNLGATEQPEHDERYAIAEEYIRVMYKLWQSSWRDDAVVLDRKSAVYTDPERVREIKHVGKYYQVPGPHICQPSPQRTPLLLQAGTSKAGKAFASQHAEAIFVAGHSPVVVAKNIADIRQQAKENFGRDPKSIKFLALICPIIGRTEEEATSKFHELQKNGDIDGALALFGGWTGIDLAQYDDDQELRHVESNAIRSAVEGWSKASPGVDKWTKMTVAKHITVGGLGATVVGTPTQVADEFERWVEEADVDGFNIAYALKPGTFVDVIELLLPELRRRGLFWDDYKVKGGAYRENFTGNAGQKYPADDHPASKYQWRAGVGKEEHIIPPEPEQTKAGREPSLKRELNASHENGGFATRKSARIAA</sequence>
<dbReference type="GO" id="GO:0016705">
    <property type="term" value="F:oxidoreductase activity, acting on paired donors, with incorporation or reduction of molecular oxygen"/>
    <property type="evidence" value="ECO:0007669"/>
    <property type="project" value="InterPro"/>
</dbReference>
<evidence type="ECO:0000256" key="5">
    <source>
        <dbReference type="ARBA" id="ARBA00033748"/>
    </source>
</evidence>